<name>A0AAU7JPQ2_9MICO</name>
<reference evidence="1" key="1">
    <citation type="submission" date="2024-05" db="EMBL/GenBank/DDBJ databases">
        <authorList>
            <person name="Kim S."/>
            <person name="Heo J."/>
            <person name="Choi H."/>
            <person name="Choi Y."/>
            <person name="Kwon S.-W."/>
            <person name="Kim Y."/>
        </authorList>
    </citation>
    <scope>NUCLEOTIDE SEQUENCE</scope>
    <source>
        <strain evidence="1">KACC 23699</strain>
    </source>
</reference>
<accession>A0AAU7JPQ2</accession>
<organism evidence="1">
    <name type="scientific">Pedococcus sp. KACC 23699</name>
    <dbReference type="NCBI Taxonomy" id="3149228"/>
    <lineage>
        <taxon>Bacteria</taxon>
        <taxon>Bacillati</taxon>
        <taxon>Actinomycetota</taxon>
        <taxon>Actinomycetes</taxon>
        <taxon>Micrococcales</taxon>
        <taxon>Intrasporangiaceae</taxon>
        <taxon>Pedococcus</taxon>
    </lineage>
</organism>
<evidence type="ECO:0000313" key="1">
    <source>
        <dbReference type="EMBL" id="XBO42155.1"/>
    </source>
</evidence>
<protein>
    <submittedName>
        <fullName evidence="1">Uncharacterized protein</fullName>
    </submittedName>
</protein>
<dbReference type="EMBL" id="CP157483">
    <property type="protein sequence ID" value="XBO42155.1"/>
    <property type="molecule type" value="Genomic_DNA"/>
</dbReference>
<dbReference type="RefSeq" id="WP_406829558.1">
    <property type="nucleotide sequence ID" value="NZ_CP157483.1"/>
</dbReference>
<proteinExistence type="predicted"/>
<gene>
    <name evidence="1" type="ORF">ABEG17_11195</name>
</gene>
<sequence length="121" mass="13483">MAKGRRGMKPAAARWLWSARGARLFDPAGVEYAPARHGLLRCDVDRLVRARELPLAVHDCGDGVSWNSETVAFIVWSSVQDDFEDVEGWMPPADAPGALPYRAEIWRSAGTDRHVLVLRND</sequence>
<dbReference type="AlphaFoldDB" id="A0AAU7JPQ2"/>